<evidence type="ECO:0000256" key="1">
    <source>
        <dbReference type="SAM" id="SignalP"/>
    </source>
</evidence>
<dbReference type="RefSeq" id="WP_151527342.1">
    <property type="nucleotide sequence ID" value="NZ_WBPA01000008.1"/>
</dbReference>
<reference evidence="2 3" key="1">
    <citation type="submission" date="2019-10" db="EMBL/GenBank/DDBJ databases">
        <title>Bacillus from the desert of Cuatro Cinegas, Coahuila.</title>
        <authorList>
            <person name="Olmedo-Alvarez G."/>
            <person name="Saldana S."/>
            <person name="Barcelo D."/>
        </authorList>
    </citation>
    <scope>NUCLEOTIDE SEQUENCE [LARGE SCALE GENOMIC DNA]</scope>
    <source>
        <strain evidence="2 3">CH316_11T</strain>
    </source>
</reference>
<evidence type="ECO:0000313" key="3">
    <source>
        <dbReference type="Proteomes" id="UP000461739"/>
    </source>
</evidence>
<accession>A0AAN5XMT4</accession>
<name>A0AAN5XMT4_BACCE</name>
<keyword evidence="1" id="KW-0732">Signal</keyword>
<dbReference type="AlphaFoldDB" id="A0AAN5XMT4"/>
<proteinExistence type="predicted"/>
<protein>
    <recommendedName>
        <fullName evidence="4">Lactococcin 972 family bacteriocin</fullName>
    </recommendedName>
</protein>
<gene>
    <name evidence="2" type="ORF">F8165_18630</name>
</gene>
<organism evidence="2 3">
    <name type="scientific">Bacillus cereus</name>
    <dbReference type="NCBI Taxonomy" id="1396"/>
    <lineage>
        <taxon>Bacteria</taxon>
        <taxon>Bacillati</taxon>
        <taxon>Bacillota</taxon>
        <taxon>Bacilli</taxon>
        <taxon>Bacillales</taxon>
        <taxon>Bacillaceae</taxon>
        <taxon>Bacillus</taxon>
        <taxon>Bacillus cereus group</taxon>
    </lineage>
</organism>
<feature type="chain" id="PRO_5042843130" description="Lactococcin 972 family bacteriocin" evidence="1">
    <location>
        <begin position="27"/>
        <end position="102"/>
    </location>
</feature>
<evidence type="ECO:0000313" key="2">
    <source>
        <dbReference type="EMBL" id="KAB2448660.1"/>
    </source>
</evidence>
<evidence type="ECO:0008006" key="4">
    <source>
        <dbReference type="Google" id="ProtNLM"/>
    </source>
</evidence>
<dbReference type="Proteomes" id="UP000461739">
    <property type="component" value="Unassembled WGS sequence"/>
</dbReference>
<feature type="signal peptide" evidence="1">
    <location>
        <begin position="1"/>
        <end position="26"/>
    </location>
</feature>
<dbReference type="EMBL" id="WBPI01000012">
    <property type="protein sequence ID" value="KAB2448660.1"/>
    <property type="molecule type" value="Genomic_DNA"/>
</dbReference>
<comment type="caution">
    <text evidence="2">The sequence shown here is derived from an EMBL/GenBank/DDBJ whole genome shotgun (WGS) entry which is preliminary data.</text>
</comment>
<sequence length="102" mass="11499">MKKMNRISIALTAAITFVIPVGFASAASVAGGELVYKGGQNDTYVYSDIRDAKNNDKYYKVWAAVKVGGSTYNSGWKDDKAYKQAKRSFWSDETSHYDYYQR</sequence>